<proteinExistence type="predicted"/>
<sequence>MRDASVVFIFAGCPPEELLELRRFGYLLVSTADCQGVEKAVDVKAYVRGKFAVVVGDAELAKRLDVGCMAWEEALDFLRCARRRGEG</sequence>
<organism evidence="1 2">
    <name type="scientific">Pyrobaculum calidifontis (strain DSM 21063 / JCM 11548 / VA1)</name>
    <dbReference type="NCBI Taxonomy" id="410359"/>
    <lineage>
        <taxon>Archaea</taxon>
        <taxon>Thermoproteota</taxon>
        <taxon>Thermoprotei</taxon>
        <taxon>Thermoproteales</taxon>
        <taxon>Thermoproteaceae</taxon>
        <taxon>Pyrobaculum</taxon>
    </lineage>
</organism>
<dbReference type="Proteomes" id="UP000001431">
    <property type="component" value="Chromosome"/>
</dbReference>
<dbReference type="RefSeq" id="WP_011849444.1">
    <property type="nucleotide sequence ID" value="NC_009073.1"/>
</dbReference>
<dbReference type="eggNOG" id="arCOG07065">
    <property type="taxonomic scope" value="Archaea"/>
</dbReference>
<name>A3MU69_PYRCJ</name>
<dbReference type="STRING" id="410359.Pcal_0760"/>
<reference evidence="1" key="1">
    <citation type="submission" date="2007-02" db="EMBL/GenBank/DDBJ databases">
        <title>Complete sequence of Pyrobaculum calidifontis JCM 11548.</title>
        <authorList>
            <consortium name="US DOE Joint Genome Institute"/>
            <person name="Copeland A."/>
            <person name="Lucas S."/>
            <person name="Lapidus A."/>
            <person name="Barry K."/>
            <person name="Glavina del Rio T."/>
            <person name="Dalin E."/>
            <person name="Tice H."/>
            <person name="Pitluck S."/>
            <person name="Chain P."/>
            <person name="Malfatti S."/>
            <person name="Shin M."/>
            <person name="Vergez L."/>
            <person name="Schmutz J."/>
            <person name="Larimer F."/>
            <person name="Land M."/>
            <person name="Hauser L."/>
            <person name="Kyrpides N."/>
            <person name="Mikhailova N."/>
            <person name="Cozen A.E."/>
            <person name="Fitz-Gibbon S.T."/>
            <person name="House C.H."/>
            <person name="Saltikov C."/>
            <person name="Lowe T.M."/>
            <person name="Richardson P."/>
        </authorList>
    </citation>
    <scope>NUCLEOTIDE SEQUENCE [LARGE SCALE GENOMIC DNA]</scope>
    <source>
        <strain evidence="1">JCM 11548</strain>
    </source>
</reference>
<gene>
    <name evidence="1" type="ordered locus">Pcal_0760</name>
</gene>
<dbReference type="KEGG" id="pcl:Pcal_0760"/>
<evidence type="ECO:0000313" key="2">
    <source>
        <dbReference type="Proteomes" id="UP000001431"/>
    </source>
</evidence>
<keyword evidence="2" id="KW-1185">Reference proteome</keyword>
<dbReference type="EMBL" id="CP000561">
    <property type="protein sequence ID" value="ABO08186.1"/>
    <property type="molecule type" value="Genomic_DNA"/>
</dbReference>
<accession>A3MU69</accession>
<dbReference type="OrthoDB" id="28148at2157"/>
<protein>
    <submittedName>
        <fullName evidence="1">Uncharacterized protein</fullName>
    </submittedName>
</protein>
<dbReference type="HOGENOM" id="CLU_184186_0_0_2"/>
<evidence type="ECO:0000313" key="1">
    <source>
        <dbReference type="EMBL" id="ABO08186.1"/>
    </source>
</evidence>
<dbReference type="AlphaFoldDB" id="A3MU69"/>
<dbReference type="GeneID" id="4909130"/>